<dbReference type="RefSeq" id="WP_211316924.1">
    <property type="nucleotide sequence ID" value="NZ_QNRT01000002.1"/>
</dbReference>
<keyword evidence="10" id="KW-1185">Reference proteome</keyword>
<keyword evidence="3 4" id="KW-0413">Isomerase</keyword>
<dbReference type="InterPro" id="IPR020095">
    <property type="entry name" value="PsdUridine_synth_TruA_C"/>
</dbReference>
<comment type="caution">
    <text evidence="4">Lacks conserved residue(s) required for the propagation of feature annotation.</text>
</comment>
<dbReference type="PIRSF" id="PIRSF001430">
    <property type="entry name" value="tRNA_psdUrid_synth"/>
    <property type="match status" value="1"/>
</dbReference>
<comment type="caution">
    <text evidence="9">The sequence shown here is derived from an EMBL/GenBank/DDBJ whole genome shotgun (WGS) entry which is preliminary data.</text>
</comment>
<evidence type="ECO:0000259" key="8">
    <source>
        <dbReference type="Pfam" id="PF01416"/>
    </source>
</evidence>
<feature type="domain" description="Pseudouridine synthase I TruA alpha/beta" evidence="8">
    <location>
        <begin position="7"/>
        <end position="105"/>
    </location>
</feature>
<dbReference type="CDD" id="cd02570">
    <property type="entry name" value="PseudoU_synth_EcTruA"/>
    <property type="match status" value="1"/>
</dbReference>
<dbReference type="Pfam" id="PF01416">
    <property type="entry name" value="PseudoU_synth_1"/>
    <property type="match status" value="2"/>
</dbReference>
<dbReference type="InterPro" id="IPR020097">
    <property type="entry name" value="PsdUridine_synth_TruA_a/b_dom"/>
</dbReference>
<evidence type="ECO:0000256" key="7">
    <source>
        <dbReference type="RuleBase" id="RU003792"/>
    </source>
</evidence>
<evidence type="ECO:0000256" key="6">
    <source>
        <dbReference type="PIRSR" id="PIRSR001430-2"/>
    </source>
</evidence>
<dbReference type="FunCoup" id="A0A395JMA0">
    <property type="interactions" value="511"/>
</dbReference>
<comment type="function">
    <text evidence="4">Formation of pseudouridine at positions 38, 39 and 40 in the anticodon stem and loop of transfer RNAs.</text>
</comment>
<gene>
    <name evidence="4" type="primary">truA</name>
    <name evidence="9" type="ORF">DFR28_102394</name>
</gene>
<accession>A0A395JMA0</accession>
<dbReference type="Gene3D" id="3.30.70.660">
    <property type="entry name" value="Pseudouridine synthase I, catalytic domain, C-terminal subdomain"/>
    <property type="match status" value="1"/>
</dbReference>
<dbReference type="PANTHER" id="PTHR11142">
    <property type="entry name" value="PSEUDOURIDYLATE SYNTHASE"/>
    <property type="match status" value="1"/>
</dbReference>
<dbReference type="GO" id="GO:0003723">
    <property type="term" value="F:RNA binding"/>
    <property type="evidence" value="ECO:0007669"/>
    <property type="project" value="InterPro"/>
</dbReference>
<evidence type="ECO:0000256" key="4">
    <source>
        <dbReference type="HAMAP-Rule" id="MF_00171"/>
    </source>
</evidence>
<evidence type="ECO:0000256" key="3">
    <source>
        <dbReference type="ARBA" id="ARBA00023235"/>
    </source>
</evidence>
<comment type="catalytic activity">
    <reaction evidence="4 7">
        <text>uridine(38/39/40) in tRNA = pseudouridine(38/39/40) in tRNA</text>
        <dbReference type="Rhea" id="RHEA:22376"/>
        <dbReference type="Rhea" id="RHEA-COMP:10085"/>
        <dbReference type="Rhea" id="RHEA-COMP:10087"/>
        <dbReference type="ChEBI" id="CHEBI:65314"/>
        <dbReference type="ChEBI" id="CHEBI:65315"/>
        <dbReference type="EC" id="5.4.99.12"/>
    </reaction>
</comment>
<dbReference type="Proteomes" id="UP000253083">
    <property type="component" value="Unassembled WGS sequence"/>
</dbReference>
<dbReference type="HAMAP" id="MF_00171">
    <property type="entry name" value="TruA"/>
    <property type="match status" value="1"/>
</dbReference>
<protein>
    <recommendedName>
        <fullName evidence="4">tRNA pseudouridine synthase A</fullName>
        <ecNumber evidence="4">5.4.99.12</ecNumber>
    </recommendedName>
    <alternativeName>
        <fullName evidence="4">tRNA pseudouridine(38-40) synthase</fullName>
    </alternativeName>
    <alternativeName>
        <fullName evidence="4">tRNA pseudouridylate synthase I</fullName>
    </alternativeName>
    <alternativeName>
        <fullName evidence="4">tRNA-uridine isomerase I</fullName>
    </alternativeName>
</protein>
<dbReference type="InParanoid" id="A0A395JMA0"/>
<comment type="similarity">
    <text evidence="1 4 7">Belongs to the tRNA pseudouridine synthase TruA family.</text>
</comment>
<sequence length="264" mass="29933">MLKRYVACVEYDGSGFSGWQTQQHGVRTVQQTVERALSRVANQPTAIITAGRTDTGVHASHQVIHFESEASRTEFAWCRGTNRFLDQDVRLQWVAEIDPEFHARFSALTRSYRFVIYNSSIASALYRKYSTHEFRPLDVALMQSAASALIGEHDFSSFRAAGCQAHSPVRNMHKIELNSSGSWIWFDVTANAFLQHMVRNIAGCLIEIGCQKRKVEWMSEVLEYRDRTMGGITAPPNGLYLTGVQYPKEFVLPSSKRDVAFWAD</sequence>
<proteinExistence type="inferred from homology"/>
<dbReference type="InterPro" id="IPR001406">
    <property type="entry name" value="PsdUridine_synth_TruA"/>
</dbReference>
<dbReference type="PANTHER" id="PTHR11142:SF0">
    <property type="entry name" value="TRNA PSEUDOURIDINE SYNTHASE-LIKE 1"/>
    <property type="match status" value="1"/>
</dbReference>
<feature type="domain" description="Pseudouridine synthase I TruA alpha/beta" evidence="8">
    <location>
        <begin position="145"/>
        <end position="247"/>
    </location>
</feature>
<dbReference type="SUPFAM" id="SSF55120">
    <property type="entry name" value="Pseudouridine synthase"/>
    <property type="match status" value="1"/>
</dbReference>
<dbReference type="FunFam" id="3.30.70.580:FF:000001">
    <property type="entry name" value="tRNA pseudouridine synthase A"/>
    <property type="match status" value="1"/>
</dbReference>
<feature type="binding site" evidence="4 6">
    <location>
        <position position="112"/>
    </location>
    <ligand>
        <name>substrate</name>
    </ligand>
</feature>
<comment type="subunit">
    <text evidence="4">Homodimer.</text>
</comment>
<name>A0A395JMA0_9GAMM</name>
<feature type="active site" description="Nucleophile" evidence="4 5">
    <location>
        <position position="54"/>
    </location>
</feature>
<organism evidence="9 10">
    <name type="scientific">Arenicella xantha</name>
    <dbReference type="NCBI Taxonomy" id="644221"/>
    <lineage>
        <taxon>Bacteria</taxon>
        <taxon>Pseudomonadati</taxon>
        <taxon>Pseudomonadota</taxon>
        <taxon>Gammaproteobacteria</taxon>
        <taxon>Arenicellales</taxon>
        <taxon>Arenicellaceae</taxon>
        <taxon>Arenicella</taxon>
    </lineage>
</organism>
<dbReference type="EC" id="5.4.99.12" evidence="4"/>
<dbReference type="InterPro" id="IPR020103">
    <property type="entry name" value="PsdUridine_synth_cat_dom_sf"/>
</dbReference>
<evidence type="ECO:0000313" key="10">
    <source>
        <dbReference type="Proteomes" id="UP000253083"/>
    </source>
</evidence>
<evidence type="ECO:0000256" key="5">
    <source>
        <dbReference type="PIRSR" id="PIRSR001430-1"/>
    </source>
</evidence>
<dbReference type="GO" id="GO:0031119">
    <property type="term" value="P:tRNA pseudouridine synthesis"/>
    <property type="evidence" value="ECO:0007669"/>
    <property type="project" value="UniProtKB-UniRule"/>
</dbReference>
<dbReference type="Gene3D" id="3.30.70.580">
    <property type="entry name" value="Pseudouridine synthase I, catalytic domain, N-terminal subdomain"/>
    <property type="match status" value="1"/>
</dbReference>
<dbReference type="EMBL" id="QNRT01000002">
    <property type="protein sequence ID" value="RBP50977.1"/>
    <property type="molecule type" value="Genomic_DNA"/>
</dbReference>
<dbReference type="InterPro" id="IPR020094">
    <property type="entry name" value="TruA/RsuA/RluB/E/F_N"/>
</dbReference>
<reference evidence="9 10" key="1">
    <citation type="submission" date="2018-06" db="EMBL/GenBank/DDBJ databases">
        <title>Genomic Encyclopedia of Type Strains, Phase IV (KMG-IV): sequencing the most valuable type-strain genomes for metagenomic binning, comparative biology and taxonomic classification.</title>
        <authorList>
            <person name="Goeker M."/>
        </authorList>
    </citation>
    <scope>NUCLEOTIDE SEQUENCE [LARGE SCALE GENOMIC DNA]</scope>
    <source>
        <strain evidence="9 10">DSM 24032</strain>
    </source>
</reference>
<dbReference type="AlphaFoldDB" id="A0A395JMA0"/>
<evidence type="ECO:0000256" key="2">
    <source>
        <dbReference type="ARBA" id="ARBA00022694"/>
    </source>
</evidence>
<dbReference type="GO" id="GO:0160147">
    <property type="term" value="F:tRNA pseudouridine(38-40) synthase activity"/>
    <property type="evidence" value="ECO:0007669"/>
    <property type="project" value="UniProtKB-EC"/>
</dbReference>
<keyword evidence="2 4" id="KW-0819">tRNA processing</keyword>
<evidence type="ECO:0000256" key="1">
    <source>
        <dbReference type="ARBA" id="ARBA00009375"/>
    </source>
</evidence>
<dbReference type="NCBIfam" id="TIGR00071">
    <property type="entry name" value="hisT_truA"/>
    <property type="match status" value="1"/>
</dbReference>
<evidence type="ECO:0000313" key="9">
    <source>
        <dbReference type="EMBL" id="RBP50977.1"/>
    </source>
</evidence>